<evidence type="ECO:0000259" key="7">
    <source>
        <dbReference type="PROSITE" id="PS50235"/>
    </source>
</evidence>
<evidence type="ECO:0000256" key="3">
    <source>
        <dbReference type="ARBA" id="ARBA00022670"/>
    </source>
</evidence>
<dbReference type="EMBL" id="MU825929">
    <property type="protein sequence ID" value="KAJ7382302.1"/>
    <property type="molecule type" value="Genomic_DNA"/>
</dbReference>
<accession>A0A9X0D056</accession>
<dbReference type="GO" id="GO:0043161">
    <property type="term" value="P:proteasome-mediated ubiquitin-dependent protein catabolic process"/>
    <property type="evidence" value="ECO:0007669"/>
    <property type="project" value="InterPro"/>
</dbReference>
<evidence type="ECO:0000256" key="5">
    <source>
        <dbReference type="ARBA" id="ARBA00022801"/>
    </source>
</evidence>
<name>A0A9X0D056_9CNID</name>
<dbReference type="GO" id="GO:0016579">
    <property type="term" value="P:protein deubiquitination"/>
    <property type="evidence" value="ECO:0007669"/>
    <property type="project" value="InterPro"/>
</dbReference>
<keyword evidence="4" id="KW-0833">Ubl conjugation pathway</keyword>
<dbReference type="PROSITE" id="PS50235">
    <property type="entry name" value="USP_3"/>
    <property type="match status" value="1"/>
</dbReference>
<dbReference type="GO" id="GO:0061136">
    <property type="term" value="P:regulation of proteasomal protein catabolic process"/>
    <property type="evidence" value="ECO:0007669"/>
    <property type="project" value="TreeGrafter"/>
</dbReference>
<evidence type="ECO:0000256" key="4">
    <source>
        <dbReference type="ARBA" id="ARBA00022786"/>
    </source>
</evidence>
<dbReference type="PANTHER" id="PTHR43982:SF6">
    <property type="entry name" value="UBIQUITIN CARBOXYL-TERMINAL HYDROLASE 2-RELATED"/>
    <property type="match status" value="1"/>
</dbReference>
<dbReference type="OrthoDB" id="2420415at2759"/>
<dbReference type="EC" id="3.4.19.12" evidence="2"/>
<dbReference type="Gene3D" id="3.90.70.10">
    <property type="entry name" value="Cysteine proteinases"/>
    <property type="match status" value="1"/>
</dbReference>
<dbReference type="InterPro" id="IPR038765">
    <property type="entry name" value="Papain-like_cys_pep_sf"/>
</dbReference>
<keyword evidence="9" id="KW-1185">Reference proteome</keyword>
<dbReference type="PROSITE" id="PS00973">
    <property type="entry name" value="USP_2"/>
    <property type="match status" value="1"/>
</dbReference>
<keyword evidence="3" id="KW-0645">Protease</keyword>
<gene>
    <name evidence="8" type="primary">USP28</name>
    <name evidence="8" type="ORF">OS493_035883</name>
</gene>
<dbReference type="InterPro" id="IPR001394">
    <property type="entry name" value="Peptidase_C19_UCH"/>
</dbReference>
<dbReference type="PANTHER" id="PTHR43982">
    <property type="entry name" value="UBIQUITIN CARBOXYL-TERMINAL HYDROLASE"/>
    <property type="match status" value="1"/>
</dbReference>
<comment type="caution">
    <text evidence="8">The sequence shown here is derived from an EMBL/GenBank/DDBJ whole genome shotgun (WGS) entry which is preliminary data.</text>
</comment>
<evidence type="ECO:0000256" key="6">
    <source>
        <dbReference type="ARBA" id="ARBA00022807"/>
    </source>
</evidence>
<protein>
    <recommendedName>
        <fullName evidence="2">ubiquitinyl hydrolase 1</fullName>
        <ecNumber evidence="2">3.4.19.12</ecNumber>
    </recommendedName>
</protein>
<dbReference type="Pfam" id="PF00443">
    <property type="entry name" value="UCH"/>
    <property type="match status" value="1"/>
</dbReference>
<evidence type="ECO:0000256" key="1">
    <source>
        <dbReference type="ARBA" id="ARBA00000707"/>
    </source>
</evidence>
<comment type="catalytic activity">
    <reaction evidence="1">
        <text>Thiol-dependent hydrolysis of ester, thioester, amide, peptide and isopeptide bonds formed by the C-terminal Gly of ubiquitin (a 76-residue protein attached to proteins as an intracellular targeting signal).</text>
        <dbReference type="EC" id="3.4.19.12"/>
    </reaction>
</comment>
<dbReference type="InterPro" id="IPR018200">
    <property type="entry name" value="USP_CS"/>
</dbReference>
<sequence length="477" mass="53991">MEQDVKDLNVHLRETEGVISSIYDDASLKKLPYRLHAVLVHEGQASGGHYWAYVQDPAQQRWCKFNDITVSEVTWDEVSRESSGGYRHVSAYCLMYIDARREGCIGAGGSIQELPADLQELVDKDNAEFEKEMRDWDEKQANKAAAAENECKSIVPRPDVVIDAESGTQTSDATENDEGSTLSTLAEAARSLGVEEALTQWCIQQRTTLERISREYSPEHPGDVRLEHLAIYLMKCKAPEHTISLAILEQIMDDIRTQEETLLMVKQCGQNRLNAERESANIEYQGWKEKYSLFQKVNSCFLTGLEHLHNNKCREALPYLVHACNLNSKLLNPGNPGQAMNEQLLTQWRRVCFLRLNELAVRMFNSTDWKSVCGGLELVSELVVPCIPRLSASLQDADRGAVEQVRNCWCNFLASPLDDRHRAKLEEYLPKLLDVTSESCPEIKPPPVMRPLSSRDLCDRFVRAMELVNANPTAFTT</sequence>
<reference evidence="8" key="1">
    <citation type="submission" date="2023-01" db="EMBL/GenBank/DDBJ databases">
        <title>Genome assembly of the deep-sea coral Lophelia pertusa.</title>
        <authorList>
            <person name="Herrera S."/>
            <person name="Cordes E."/>
        </authorList>
    </citation>
    <scope>NUCLEOTIDE SEQUENCE</scope>
    <source>
        <strain evidence="8">USNM1676648</strain>
        <tissue evidence="8">Polyp</tissue>
    </source>
</reference>
<dbReference type="InterPro" id="IPR028889">
    <property type="entry name" value="USP"/>
</dbReference>
<dbReference type="CDD" id="cd20485">
    <property type="entry name" value="USP25_USP28_C-like"/>
    <property type="match status" value="1"/>
</dbReference>
<evidence type="ECO:0000313" key="8">
    <source>
        <dbReference type="EMBL" id="KAJ7382302.1"/>
    </source>
</evidence>
<evidence type="ECO:0000313" key="9">
    <source>
        <dbReference type="Proteomes" id="UP001163046"/>
    </source>
</evidence>
<dbReference type="AlphaFoldDB" id="A0A9X0D056"/>
<dbReference type="GO" id="GO:0070628">
    <property type="term" value="F:proteasome binding"/>
    <property type="evidence" value="ECO:0007669"/>
    <property type="project" value="TreeGrafter"/>
</dbReference>
<evidence type="ECO:0000256" key="2">
    <source>
        <dbReference type="ARBA" id="ARBA00012759"/>
    </source>
</evidence>
<keyword evidence="5 8" id="KW-0378">Hydrolase</keyword>
<feature type="domain" description="USP" evidence="7">
    <location>
        <begin position="1"/>
        <end position="99"/>
    </location>
</feature>
<proteinExistence type="predicted"/>
<dbReference type="InterPro" id="IPR044635">
    <property type="entry name" value="UBP14-like"/>
</dbReference>
<organism evidence="8 9">
    <name type="scientific">Desmophyllum pertusum</name>
    <dbReference type="NCBI Taxonomy" id="174260"/>
    <lineage>
        <taxon>Eukaryota</taxon>
        <taxon>Metazoa</taxon>
        <taxon>Cnidaria</taxon>
        <taxon>Anthozoa</taxon>
        <taxon>Hexacorallia</taxon>
        <taxon>Scleractinia</taxon>
        <taxon>Caryophylliina</taxon>
        <taxon>Caryophylliidae</taxon>
        <taxon>Desmophyllum</taxon>
    </lineage>
</organism>
<dbReference type="GO" id="GO:0004843">
    <property type="term" value="F:cysteine-type deubiquitinase activity"/>
    <property type="evidence" value="ECO:0007669"/>
    <property type="project" value="UniProtKB-EC"/>
</dbReference>
<keyword evidence="6" id="KW-0788">Thiol protease</keyword>
<dbReference type="SUPFAM" id="SSF54001">
    <property type="entry name" value="Cysteine proteinases"/>
    <property type="match status" value="1"/>
</dbReference>
<dbReference type="Proteomes" id="UP001163046">
    <property type="component" value="Unassembled WGS sequence"/>
</dbReference>